<name>A0A2T4MZD3_AERVE</name>
<sequence>MKKPILVSSNENKLKEFSRFGLDLDIEKGRDLREVMADPLDVIVYKALEAGPDRVVEDTTLVIDGAPVVDIKWRLKELLSLPVDKQPVIQWVVILGYNTGKEIRAFYGTVMCKLSGLTPESEVPNDAFGFDPYLCPVEENYSFYELEKLGLKDKFSPRKLAAEAFMANHYGFSIEAEKIKPWTGAYQNENS</sequence>
<accession>A0A2T4MZD3</accession>
<dbReference type="GO" id="GO:0009117">
    <property type="term" value="P:nucleotide metabolic process"/>
    <property type="evidence" value="ECO:0007669"/>
    <property type="project" value="UniProtKB-KW"/>
</dbReference>
<organism evidence="3 4">
    <name type="scientific">Aeromonas veronii</name>
    <dbReference type="NCBI Taxonomy" id="654"/>
    <lineage>
        <taxon>Bacteria</taxon>
        <taxon>Pseudomonadati</taxon>
        <taxon>Pseudomonadota</taxon>
        <taxon>Gammaproteobacteria</taxon>
        <taxon>Aeromonadales</taxon>
        <taxon>Aeromonadaceae</taxon>
        <taxon>Aeromonas</taxon>
    </lineage>
</organism>
<protein>
    <recommendedName>
        <fullName evidence="5">Non-canonical purine NTP pyrophosphatase</fullName>
    </recommendedName>
</protein>
<proteinExistence type="predicted"/>
<evidence type="ECO:0008006" key="5">
    <source>
        <dbReference type="Google" id="ProtNLM"/>
    </source>
</evidence>
<evidence type="ECO:0000256" key="1">
    <source>
        <dbReference type="ARBA" id="ARBA00022801"/>
    </source>
</evidence>
<gene>
    <name evidence="3" type="ORF">DAA48_16795</name>
</gene>
<comment type="caution">
    <text evidence="3">The sequence shown here is derived from an EMBL/GenBank/DDBJ whole genome shotgun (WGS) entry which is preliminary data.</text>
</comment>
<dbReference type="GO" id="GO:0047429">
    <property type="term" value="F:nucleoside triphosphate diphosphatase activity"/>
    <property type="evidence" value="ECO:0007669"/>
    <property type="project" value="InterPro"/>
</dbReference>
<dbReference type="RefSeq" id="WP_107684090.1">
    <property type="nucleotide sequence ID" value="NZ_PZKL01000038.1"/>
</dbReference>
<dbReference type="Gene3D" id="3.90.950.10">
    <property type="match status" value="1"/>
</dbReference>
<dbReference type="Pfam" id="PF01725">
    <property type="entry name" value="Ham1p_like"/>
    <property type="match status" value="1"/>
</dbReference>
<evidence type="ECO:0000313" key="4">
    <source>
        <dbReference type="Proteomes" id="UP000241986"/>
    </source>
</evidence>
<keyword evidence="1" id="KW-0378">Hydrolase</keyword>
<evidence type="ECO:0000256" key="2">
    <source>
        <dbReference type="ARBA" id="ARBA00023080"/>
    </source>
</evidence>
<dbReference type="AlphaFoldDB" id="A0A2T4MZD3"/>
<keyword evidence="2" id="KW-0546">Nucleotide metabolism</keyword>
<dbReference type="GO" id="GO:0009143">
    <property type="term" value="P:nucleoside triphosphate catabolic process"/>
    <property type="evidence" value="ECO:0007669"/>
    <property type="project" value="InterPro"/>
</dbReference>
<dbReference type="SUPFAM" id="SSF52972">
    <property type="entry name" value="ITPase-like"/>
    <property type="match status" value="1"/>
</dbReference>
<dbReference type="InterPro" id="IPR029001">
    <property type="entry name" value="ITPase-like_fam"/>
</dbReference>
<dbReference type="EMBL" id="PZKL01000038">
    <property type="protein sequence ID" value="PTH79921.1"/>
    <property type="molecule type" value="Genomic_DNA"/>
</dbReference>
<dbReference type="InterPro" id="IPR002637">
    <property type="entry name" value="RdgB/HAM1"/>
</dbReference>
<evidence type="ECO:0000313" key="3">
    <source>
        <dbReference type="EMBL" id="PTH79921.1"/>
    </source>
</evidence>
<dbReference type="Proteomes" id="UP000241986">
    <property type="component" value="Unassembled WGS sequence"/>
</dbReference>
<reference evidence="3 4" key="1">
    <citation type="submission" date="2018-03" db="EMBL/GenBank/DDBJ databases">
        <title>Aeromonas veronii whole genome sequencing and analysis.</title>
        <authorList>
            <person name="Xie H."/>
            <person name="Liu T."/>
            <person name="Wang K."/>
        </authorList>
    </citation>
    <scope>NUCLEOTIDE SEQUENCE [LARGE SCALE GENOMIC DNA]</scope>
    <source>
        <strain evidence="3 4">XH.VA.1</strain>
    </source>
</reference>